<keyword evidence="1" id="KW-0963">Cytoplasm</keyword>
<keyword evidence="2 4" id="KW-0808">Transferase</keyword>
<dbReference type="InterPro" id="IPR013785">
    <property type="entry name" value="Aldolase_TIM"/>
</dbReference>
<dbReference type="Pfam" id="PF03740">
    <property type="entry name" value="PdxJ"/>
    <property type="match status" value="1"/>
</dbReference>
<dbReference type="PANTHER" id="PTHR30456:SF0">
    <property type="entry name" value="PYRIDOXINE 5'-PHOSPHATE SYNTHASE"/>
    <property type="match status" value="1"/>
</dbReference>
<evidence type="ECO:0000313" key="4">
    <source>
        <dbReference type="EMBL" id="VAW14059.1"/>
    </source>
</evidence>
<protein>
    <submittedName>
        <fullName evidence="4">Pyridoxine 5'-phosphate synthase</fullName>
        <ecNumber evidence="4">2.6.99.2</ecNumber>
    </submittedName>
</protein>
<dbReference type="NCBIfam" id="TIGR00559">
    <property type="entry name" value="pdxJ"/>
    <property type="match status" value="1"/>
</dbReference>
<evidence type="ECO:0000256" key="3">
    <source>
        <dbReference type="ARBA" id="ARBA00023096"/>
    </source>
</evidence>
<evidence type="ECO:0000256" key="2">
    <source>
        <dbReference type="ARBA" id="ARBA00022679"/>
    </source>
</evidence>
<dbReference type="EMBL" id="UOEM01000069">
    <property type="protein sequence ID" value="VAW14059.1"/>
    <property type="molecule type" value="Genomic_DNA"/>
</dbReference>
<dbReference type="SUPFAM" id="SSF63892">
    <property type="entry name" value="Pyridoxine 5'-phosphate synthase"/>
    <property type="match status" value="1"/>
</dbReference>
<reference evidence="4" key="1">
    <citation type="submission" date="2018-06" db="EMBL/GenBank/DDBJ databases">
        <authorList>
            <person name="Zhirakovskaya E."/>
        </authorList>
    </citation>
    <scope>NUCLEOTIDE SEQUENCE</scope>
</reference>
<dbReference type="NCBIfam" id="NF003626">
    <property type="entry name" value="PRK05265.1-4"/>
    <property type="match status" value="1"/>
</dbReference>
<dbReference type="GO" id="GO:0005829">
    <property type="term" value="C:cytosol"/>
    <property type="evidence" value="ECO:0007669"/>
    <property type="project" value="TreeGrafter"/>
</dbReference>
<gene>
    <name evidence="4" type="ORF">MNBD_ALPHA09-441</name>
</gene>
<evidence type="ECO:0000256" key="1">
    <source>
        <dbReference type="ARBA" id="ARBA00022490"/>
    </source>
</evidence>
<sequence>MIRTALSINLNKIALLRNQRDVGYPSVVAMARVAIDAGAAGITVHPRPDERHIRPSDITDLAALIRGEYSGSVEFNIEGYPTEEFLSLVRNTVPDQVTLVPDEPGQATSDHGWPFPQSAALLTPIVSKLHQQGMRVALFIDDEPEAARAAARVGAQRVELYTGPYHQACERGQEKASLARFAATAEAAHEAGLGINAGHDLNLDNLADFLAAVPYVEEVSIGHGITADALEMGMEAAVKAYLRQIEIGNGRAEATGGDS</sequence>
<name>A0A3B0TPA1_9ZZZZ</name>
<dbReference type="InterPro" id="IPR036130">
    <property type="entry name" value="Pyridoxine-5'_phos_synth"/>
</dbReference>
<dbReference type="GO" id="GO:0008615">
    <property type="term" value="P:pyridoxine biosynthetic process"/>
    <property type="evidence" value="ECO:0007669"/>
    <property type="project" value="UniProtKB-KW"/>
</dbReference>
<dbReference type="EC" id="2.6.99.2" evidence="4"/>
<dbReference type="PANTHER" id="PTHR30456">
    <property type="entry name" value="PYRIDOXINE 5'-PHOSPHATE SYNTHASE"/>
    <property type="match status" value="1"/>
</dbReference>
<dbReference type="CDD" id="cd00003">
    <property type="entry name" value="PNPsynthase"/>
    <property type="match status" value="1"/>
</dbReference>
<dbReference type="GO" id="GO:0033856">
    <property type="term" value="F:pyridoxine 5'-phosphate synthase activity"/>
    <property type="evidence" value="ECO:0007669"/>
    <property type="project" value="UniProtKB-EC"/>
</dbReference>
<dbReference type="HAMAP" id="MF_00279">
    <property type="entry name" value="PdxJ"/>
    <property type="match status" value="1"/>
</dbReference>
<organism evidence="4">
    <name type="scientific">hydrothermal vent metagenome</name>
    <dbReference type="NCBI Taxonomy" id="652676"/>
    <lineage>
        <taxon>unclassified sequences</taxon>
        <taxon>metagenomes</taxon>
        <taxon>ecological metagenomes</taxon>
    </lineage>
</organism>
<dbReference type="InterPro" id="IPR004569">
    <property type="entry name" value="PyrdxlP_synth_PdxJ"/>
</dbReference>
<accession>A0A3B0TPA1</accession>
<keyword evidence="3" id="KW-0664">Pyridoxine biosynthesis</keyword>
<dbReference type="AlphaFoldDB" id="A0A3B0TPA1"/>
<dbReference type="Gene3D" id="3.20.20.70">
    <property type="entry name" value="Aldolase class I"/>
    <property type="match status" value="1"/>
</dbReference>
<proteinExistence type="inferred from homology"/>